<dbReference type="InterPro" id="IPR005471">
    <property type="entry name" value="Tscrpt_reg_IclR_N"/>
</dbReference>
<dbReference type="GO" id="GO:0003677">
    <property type="term" value="F:DNA binding"/>
    <property type="evidence" value="ECO:0007669"/>
    <property type="project" value="UniProtKB-KW"/>
</dbReference>
<keyword evidence="1" id="KW-0805">Transcription regulation</keyword>
<dbReference type="PROSITE" id="PS51078">
    <property type="entry name" value="ICLR_ED"/>
    <property type="match status" value="1"/>
</dbReference>
<dbReference type="InterPro" id="IPR029016">
    <property type="entry name" value="GAF-like_dom_sf"/>
</dbReference>
<dbReference type="PANTHER" id="PTHR30136:SF35">
    <property type="entry name" value="HTH-TYPE TRANSCRIPTIONAL REGULATOR RV1719"/>
    <property type="match status" value="1"/>
</dbReference>
<organism evidence="8 9">
    <name type="scientific">Bacillus timonensis</name>
    <dbReference type="NCBI Taxonomy" id="1033734"/>
    <lineage>
        <taxon>Bacteria</taxon>
        <taxon>Bacillati</taxon>
        <taxon>Bacillota</taxon>
        <taxon>Bacilli</taxon>
        <taxon>Bacillales</taxon>
        <taxon>Bacillaceae</taxon>
        <taxon>Bacillus</taxon>
    </lineage>
</organism>
<evidence type="ECO:0000256" key="4">
    <source>
        <dbReference type="ARBA" id="ARBA00058938"/>
    </source>
</evidence>
<evidence type="ECO:0000259" key="6">
    <source>
        <dbReference type="PROSITE" id="PS51077"/>
    </source>
</evidence>
<dbReference type="InterPro" id="IPR036390">
    <property type="entry name" value="WH_DNA-bd_sf"/>
</dbReference>
<proteinExistence type="predicted"/>
<dbReference type="EMBL" id="SLUB01000045">
    <property type="protein sequence ID" value="THE10515.1"/>
    <property type="molecule type" value="Genomic_DNA"/>
</dbReference>
<dbReference type="PANTHER" id="PTHR30136">
    <property type="entry name" value="HELIX-TURN-HELIX TRANSCRIPTIONAL REGULATOR, ICLR FAMILY"/>
    <property type="match status" value="1"/>
</dbReference>
<keyword evidence="9" id="KW-1185">Reference proteome</keyword>
<dbReference type="InterPro" id="IPR036388">
    <property type="entry name" value="WH-like_DNA-bd_sf"/>
</dbReference>
<dbReference type="Gene3D" id="1.10.10.10">
    <property type="entry name" value="Winged helix-like DNA-binding domain superfamily/Winged helix DNA-binding domain"/>
    <property type="match status" value="1"/>
</dbReference>
<dbReference type="RefSeq" id="WP_136381049.1">
    <property type="nucleotide sequence ID" value="NZ_SLUB01000045.1"/>
</dbReference>
<sequence>MNSAEQEKGIRSLQRAIDILNCFTIEENELSLTEISKKINLAKSTVIRLLYTLELNNFVERDPSTFKYKLGKQLYFIGNLAGRSIEIRSVAKATMEKLRDQTRETVNLYVLENDSRICIQQFESLQSVRHAVRIGEKLPLTLGATGKVLLAYQANDYIENIYNRESPKRSKEDLKEELQQIVDERFAKSIDEREVGSSAIATPIFDVNGNVIAALSISGPTVRFKEEAISKLKKQLIDGGIEISANLGFMKTKG</sequence>
<evidence type="ECO:0000313" key="8">
    <source>
        <dbReference type="EMBL" id="THE10515.1"/>
    </source>
</evidence>
<dbReference type="SMART" id="SM00346">
    <property type="entry name" value="HTH_ICLR"/>
    <property type="match status" value="1"/>
</dbReference>
<dbReference type="Gene3D" id="3.30.450.40">
    <property type="match status" value="1"/>
</dbReference>
<comment type="function">
    <text evidence="4">May be an activator protein for the gylABX operon.</text>
</comment>
<dbReference type="SUPFAM" id="SSF55781">
    <property type="entry name" value="GAF domain-like"/>
    <property type="match status" value="1"/>
</dbReference>
<dbReference type="Pfam" id="PF01614">
    <property type="entry name" value="IclR_C"/>
    <property type="match status" value="1"/>
</dbReference>
<comment type="caution">
    <text evidence="8">The sequence shown here is derived from an EMBL/GenBank/DDBJ whole genome shotgun (WGS) entry which is preliminary data.</text>
</comment>
<dbReference type="GO" id="GO:0045892">
    <property type="term" value="P:negative regulation of DNA-templated transcription"/>
    <property type="evidence" value="ECO:0007669"/>
    <property type="project" value="TreeGrafter"/>
</dbReference>
<evidence type="ECO:0000256" key="1">
    <source>
        <dbReference type="ARBA" id="ARBA00023015"/>
    </source>
</evidence>
<dbReference type="FunFam" id="1.10.10.10:FF:000056">
    <property type="entry name" value="IclR family transcriptional regulator"/>
    <property type="match status" value="1"/>
</dbReference>
<dbReference type="GO" id="GO:0003700">
    <property type="term" value="F:DNA-binding transcription factor activity"/>
    <property type="evidence" value="ECO:0007669"/>
    <property type="project" value="TreeGrafter"/>
</dbReference>
<dbReference type="SUPFAM" id="SSF46785">
    <property type="entry name" value="Winged helix' DNA-binding domain"/>
    <property type="match status" value="1"/>
</dbReference>
<evidence type="ECO:0000259" key="7">
    <source>
        <dbReference type="PROSITE" id="PS51078"/>
    </source>
</evidence>
<dbReference type="PROSITE" id="PS51077">
    <property type="entry name" value="HTH_ICLR"/>
    <property type="match status" value="1"/>
</dbReference>
<feature type="domain" description="IclR-ED" evidence="7">
    <location>
        <begin position="73"/>
        <end position="249"/>
    </location>
</feature>
<dbReference type="Pfam" id="PF09339">
    <property type="entry name" value="HTH_IclR"/>
    <property type="match status" value="1"/>
</dbReference>
<dbReference type="InterPro" id="IPR050707">
    <property type="entry name" value="HTH_MetabolicPath_Reg"/>
</dbReference>
<reference evidence="8 9" key="1">
    <citation type="journal article" date="2019" name="Indoor Air">
        <title>Impacts of indoor surface finishes on bacterial viability.</title>
        <authorList>
            <person name="Hu J."/>
            <person name="Maamar S.B."/>
            <person name="Glawe A.J."/>
            <person name="Gottel N."/>
            <person name="Gilbert J.A."/>
            <person name="Hartmann E.M."/>
        </authorList>
    </citation>
    <scope>NUCLEOTIDE SEQUENCE [LARGE SCALE GENOMIC DNA]</scope>
    <source>
        <strain evidence="8 9">AF060A6</strain>
    </source>
</reference>
<evidence type="ECO:0000256" key="3">
    <source>
        <dbReference type="ARBA" id="ARBA00023163"/>
    </source>
</evidence>
<keyword evidence="2" id="KW-0238">DNA-binding</keyword>
<feature type="domain" description="HTH iclR-type" evidence="6">
    <location>
        <begin position="10"/>
        <end position="72"/>
    </location>
</feature>
<protein>
    <recommendedName>
        <fullName evidence="5">Glycerol operon regulatory protein</fullName>
    </recommendedName>
</protein>
<keyword evidence="3" id="KW-0804">Transcription</keyword>
<dbReference type="InterPro" id="IPR014757">
    <property type="entry name" value="Tscrpt_reg_IclR_C"/>
</dbReference>
<evidence type="ECO:0000313" key="9">
    <source>
        <dbReference type="Proteomes" id="UP000306477"/>
    </source>
</evidence>
<gene>
    <name evidence="8" type="ORF">E1I69_18515</name>
</gene>
<dbReference type="AlphaFoldDB" id="A0A4S3PN21"/>
<dbReference type="OrthoDB" id="9791752at2"/>
<evidence type="ECO:0000256" key="5">
    <source>
        <dbReference type="ARBA" id="ARBA00070406"/>
    </source>
</evidence>
<evidence type="ECO:0000256" key="2">
    <source>
        <dbReference type="ARBA" id="ARBA00023125"/>
    </source>
</evidence>
<name>A0A4S3PN21_9BACI</name>
<dbReference type="Proteomes" id="UP000306477">
    <property type="component" value="Unassembled WGS sequence"/>
</dbReference>
<accession>A0A4S3PN21</accession>